<dbReference type="SUPFAM" id="SSF56436">
    <property type="entry name" value="C-type lectin-like"/>
    <property type="match status" value="1"/>
</dbReference>
<dbReference type="InterPro" id="IPR016187">
    <property type="entry name" value="CTDL_fold"/>
</dbReference>
<keyword evidence="3" id="KW-1185">Reference proteome</keyword>
<dbReference type="KEGG" id="ehx:EMIHUDRAFT_468543"/>
<organism evidence="2 3">
    <name type="scientific">Emiliania huxleyi (strain CCMP1516)</name>
    <dbReference type="NCBI Taxonomy" id="280463"/>
    <lineage>
        <taxon>Eukaryota</taxon>
        <taxon>Haptista</taxon>
        <taxon>Haptophyta</taxon>
        <taxon>Prymnesiophyceae</taxon>
        <taxon>Isochrysidales</taxon>
        <taxon>Noelaerhabdaceae</taxon>
        <taxon>Emiliania</taxon>
    </lineage>
</organism>
<dbReference type="RefSeq" id="XP_005781935.1">
    <property type="nucleotide sequence ID" value="XM_005781878.1"/>
</dbReference>
<feature type="region of interest" description="Disordered" evidence="1">
    <location>
        <begin position="1"/>
        <end position="25"/>
    </location>
</feature>
<reference evidence="3" key="1">
    <citation type="journal article" date="2013" name="Nature">
        <title>Pan genome of the phytoplankton Emiliania underpins its global distribution.</title>
        <authorList>
            <person name="Read B.A."/>
            <person name="Kegel J."/>
            <person name="Klute M.J."/>
            <person name="Kuo A."/>
            <person name="Lefebvre S.C."/>
            <person name="Maumus F."/>
            <person name="Mayer C."/>
            <person name="Miller J."/>
            <person name="Monier A."/>
            <person name="Salamov A."/>
            <person name="Young J."/>
            <person name="Aguilar M."/>
            <person name="Claverie J.M."/>
            <person name="Frickenhaus S."/>
            <person name="Gonzalez K."/>
            <person name="Herman E.K."/>
            <person name="Lin Y.C."/>
            <person name="Napier J."/>
            <person name="Ogata H."/>
            <person name="Sarno A.F."/>
            <person name="Shmutz J."/>
            <person name="Schroeder D."/>
            <person name="de Vargas C."/>
            <person name="Verret F."/>
            <person name="von Dassow P."/>
            <person name="Valentin K."/>
            <person name="Van de Peer Y."/>
            <person name="Wheeler G."/>
            <person name="Dacks J.B."/>
            <person name="Delwiche C.F."/>
            <person name="Dyhrman S.T."/>
            <person name="Glockner G."/>
            <person name="John U."/>
            <person name="Richards T."/>
            <person name="Worden A.Z."/>
            <person name="Zhang X."/>
            <person name="Grigoriev I.V."/>
            <person name="Allen A.E."/>
            <person name="Bidle K."/>
            <person name="Borodovsky M."/>
            <person name="Bowler C."/>
            <person name="Brownlee C."/>
            <person name="Cock J.M."/>
            <person name="Elias M."/>
            <person name="Gladyshev V.N."/>
            <person name="Groth M."/>
            <person name="Guda C."/>
            <person name="Hadaegh A."/>
            <person name="Iglesias-Rodriguez M.D."/>
            <person name="Jenkins J."/>
            <person name="Jones B.M."/>
            <person name="Lawson T."/>
            <person name="Leese F."/>
            <person name="Lindquist E."/>
            <person name="Lobanov A."/>
            <person name="Lomsadze A."/>
            <person name="Malik S.B."/>
            <person name="Marsh M.E."/>
            <person name="Mackinder L."/>
            <person name="Mock T."/>
            <person name="Mueller-Roeber B."/>
            <person name="Pagarete A."/>
            <person name="Parker M."/>
            <person name="Probert I."/>
            <person name="Quesneville H."/>
            <person name="Raines C."/>
            <person name="Rensing S.A."/>
            <person name="Riano-Pachon D.M."/>
            <person name="Richier S."/>
            <person name="Rokitta S."/>
            <person name="Shiraiwa Y."/>
            <person name="Soanes D.M."/>
            <person name="van der Giezen M."/>
            <person name="Wahlund T.M."/>
            <person name="Williams B."/>
            <person name="Wilson W."/>
            <person name="Wolfe G."/>
            <person name="Wurch L.L."/>
        </authorList>
    </citation>
    <scope>NUCLEOTIDE SEQUENCE</scope>
</reference>
<dbReference type="Proteomes" id="UP000013827">
    <property type="component" value="Unassembled WGS sequence"/>
</dbReference>
<dbReference type="HOGENOM" id="CLU_1782373_0_0_1"/>
<accession>A0A0D3K171</accession>
<dbReference type="AlphaFoldDB" id="A0A0D3K171"/>
<dbReference type="EnsemblProtists" id="EOD29506">
    <property type="protein sequence ID" value="EOD29506"/>
    <property type="gene ID" value="EMIHUDRAFT_468543"/>
</dbReference>
<evidence type="ECO:0008006" key="4">
    <source>
        <dbReference type="Google" id="ProtNLM"/>
    </source>
</evidence>
<sequence>MKRLGSPAHEAALTEAPRREHSHTLAVPPLFIDRHPVTTANYSAYRRATGYAPKDPLNWLSNWRPGAQYTDEIADEHTRSVLLRGGSNYRPDGSHWYFPNRGGPGSGPPCTTHNKYFLFGESYERAGTVGFRCVYDRPAPATPPLGPDRAAGIGV</sequence>
<dbReference type="GeneID" id="17274779"/>
<evidence type="ECO:0000256" key="1">
    <source>
        <dbReference type="SAM" id="MobiDB-lite"/>
    </source>
</evidence>
<dbReference type="Gene3D" id="3.90.1580.10">
    <property type="entry name" value="paralog of FGE (formylglycine-generating enzyme)"/>
    <property type="match status" value="1"/>
</dbReference>
<dbReference type="InterPro" id="IPR042095">
    <property type="entry name" value="SUMF_sf"/>
</dbReference>
<evidence type="ECO:0000313" key="2">
    <source>
        <dbReference type="EnsemblProtists" id="EOD29506"/>
    </source>
</evidence>
<name>A0A0D3K171_EMIH1</name>
<dbReference type="PaxDb" id="2903-EOD29506"/>
<evidence type="ECO:0000313" key="3">
    <source>
        <dbReference type="Proteomes" id="UP000013827"/>
    </source>
</evidence>
<protein>
    <recommendedName>
        <fullName evidence="4">Sulfatase-modifying factor enzyme domain-containing protein</fullName>
    </recommendedName>
</protein>
<reference evidence="2" key="2">
    <citation type="submission" date="2024-10" db="UniProtKB">
        <authorList>
            <consortium name="EnsemblProtists"/>
        </authorList>
    </citation>
    <scope>IDENTIFICATION</scope>
</reference>
<proteinExistence type="predicted"/>